<accession>A0A9P6HKZ1</accession>
<dbReference type="OrthoDB" id="5569250at2759"/>
<protein>
    <submittedName>
        <fullName evidence="2">Uncharacterized protein</fullName>
    </submittedName>
</protein>
<feature type="compositionally biased region" description="Polar residues" evidence="1">
    <location>
        <begin position="34"/>
        <end position="58"/>
    </location>
</feature>
<dbReference type="Proteomes" id="UP000736335">
    <property type="component" value="Unassembled WGS sequence"/>
</dbReference>
<proteinExistence type="predicted"/>
<keyword evidence="3" id="KW-1185">Reference proteome</keyword>
<reference evidence="2" key="1">
    <citation type="journal article" date="2020" name="Nat. Commun.">
        <title>Large-scale genome sequencing of mycorrhizal fungi provides insights into the early evolution of symbiotic traits.</title>
        <authorList>
            <person name="Miyauchi S."/>
            <person name="Kiss E."/>
            <person name="Kuo A."/>
            <person name="Drula E."/>
            <person name="Kohler A."/>
            <person name="Sanchez-Garcia M."/>
            <person name="Morin E."/>
            <person name="Andreopoulos B."/>
            <person name="Barry K.W."/>
            <person name="Bonito G."/>
            <person name="Buee M."/>
            <person name="Carver A."/>
            <person name="Chen C."/>
            <person name="Cichocki N."/>
            <person name="Clum A."/>
            <person name="Culley D."/>
            <person name="Crous P.W."/>
            <person name="Fauchery L."/>
            <person name="Girlanda M."/>
            <person name="Hayes R.D."/>
            <person name="Keri Z."/>
            <person name="LaButti K."/>
            <person name="Lipzen A."/>
            <person name="Lombard V."/>
            <person name="Magnuson J."/>
            <person name="Maillard F."/>
            <person name="Murat C."/>
            <person name="Nolan M."/>
            <person name="Ohm R.A."/>
            <person name="Pangilinan J."/>
            <person name="Pereira M.F."/>
            <person name="Perotto S."/>
            <person name="Peter M."/>
            <person name="Pfister S."/>
            <person name="Riley R."/>
            <person name="Sitrit Y."/>
            <person name="Stielow J.B."/>
            <person name="Szollosi G."/>
            <person name="Zifcakova L."/>
            <person name="Stursova M."/>
            <person name="Spatafora J.W."/>
            <person name="Tedersoo L."/>
            <person name="Vaario L.M."/>
            <person name="Yamada A."/>
            <person name="Yan M."/>
            <person name="Wang P."/>
            <person name="Xu J."/>
            <person name="Bruns T."/>
            <person name="Baldrian P."/>
            <person name="Vilgalys R."/>
            <person name="Dunand C."/>
            <person name="Henrissat B."/>
            <person name="Grigoriev I.V."/>
            <person name="Hibbett D."/>
            <person name="Nagy L.G."/>
            <person name="Martin F.M."/>
        </authorList>
    </citation>
    <scope>NUCLEOTIDE SEQUENCE</scope>
    <source>
        <strain evidence="2">UH-Tt-Lm1</strain>
    </source>
</reference>
<comment type="caution">
    <text evidence="2">The sequence shown here is derived from an EMBL/GenBank/DDBJ whole genome shotgun (WGS) entry which is preliminary data.</text>
</comment>
<gene>
    <name evidence="2" type="ORF">BJ322DRAFT_1105528</name>
</gene>
<evidence type="ECO:0000256" key="1">
    <source>
        <dbReference type="SAM" id="MobiDB-lite"/>
    </source>
</evidence>
<name>A0A9P6HKZ1_9AGAM</name>
<feature type="region of interest" description="Disordered" evidence="1">
    <location>
        <begin position="27"/>
        <end position="61"/>
    </location>
</feature>
<reference evidence="2" key="2">
    <citation type="submission" date="2020-11" db="EMBL/GenBank/DDBJ databases">
        <authorList>
            <consortium name="DOE Joint Genome Institute"/>
            <person name="Kuo A."/>
            <person name="Miyauchi S."/>
            <person name="Kiss E."/>
            <person name="Drula E."/>
            <person name="Kohler A."/>
            <person name="Sanchez-Garcia M."/>
            <person name="Andreopoulos B."/>
            <person name="Barry K.W."/>
            <person name="Bonito G."/>
            <person name="Buee M."/>
            <person name="Carver A."/>
            <person name="Chen C."/>
            <person name="Cichocki N."/>
            <person name="Clum A."/>
            <person name="Culley D."/>
            <person name="Crous P.W."/>
            <person name="Fauchery L."/>
            <person name="Girlanda M."/>
            <person name="Hayes R."/>
            <person name="Keri Z."/>
            <person name="Labutti K."/>
            <person name="Lipzen A."/>
            <person name="Lombard V."/>
            <person name="Magnuson J."/>
            <person name="Maillard F."/>
            <person name="Morin E."/>
            <person name="Murat C."/>
            <person name="Nolan M."/>
            <person name="Ohm R."/>
            <person name="Pangilinan J."/>
            <person name="Pereira M."/>
            <person name="Perotto S."/>
            <person name="Peter M."/>
            <person name="Riley R."/>
            <person name="Sitrit Y."/>
            <person name="Stielow B."/>
            <person name="Szollosi G."/>
            <person name="Zifcakova L."/>
            <person name="Stursova M."/>
            <person name="Spatafora J.W."/>
            <person name="Tedersoo L."/>
            <person name="Vaario L.-M."/>
            <person name="Yamada A."/>
            <person name="Yan M."/>
            <person name="Wang P."/>
            <person name="Xu J."/>
            <person name="Bruns T."/>
            <person name="Baldrian P."/>
            <person name="Vilgalys R."/>
            <person name="Henrissat B."/>
            <person name="Grigoriev I.V."/>
            <person name="Hibbett D."/>
            <person name="Nagy L.G."/>
            <person name="Martin F.M."/>
        </authorList>
    </citation>
    <scope>NUCLEOTIDE SEQUENCE</scope>
    <source>
        <strain evidence="2">UH-Tt-Lm1</strain>
    </source>
</reference>
<organism evidence="2 3">
    <name type="scientific">Thelephora terrestris</name>
    <dbReference type="NCBI Taxonomy" id="56493"/>
    <lineage>
        <taxon>Eukaryota</taxon>
        <taxon>Fungi</taxon>
        <taxon>Dikarya</taxon>
        <taxon>Basidiomycota</taxon>
        <taxon>Agaricomycotina</taxon>
        <taxon>Agaricomycetes</taxon>
        <taxon>Thelephorales</taxon>
        <taxon>Thelephoraceae</taxon>
        <taxon>Thelephora</taxon>
    </lineage>
</organism>
<feature type="compositionally biased region" description="Low complexity" evidence="1">
    <location>
        <begin position="261"/>
        <end position="271"/>
    </location>
</feature>
<evidence type="ECO:0000313" key="2">
    <source>
        <dbReference type="EMBL" id="KAF9789671.1"/>
    </source>
</evidence>
<feature type="region of interest" description="Disordered" evidence="1">
    <location>
        <begin position="208"/>
        <end position="271"/>
    </location>
</feature>
<dbReference type="EMBL" id="WIUZ02000003">
    <property type="protein sequence ID" value="KAF9789671.1"/>
    <property type="molecule type" value="Genomic_DNA"/>
</dbReference>
<dbReference type="AlphaFoldDB" id="A0A9P6HKZ1"/>
<feature type="region of interest" description="Disordered" evidence="1">
    <location>
        <begin position="138"/>
        <end position="173"/>
    </location>
</feature>
<feature type="compositionally biased region" description="Polar residues" evidence="1">
    <location>
        <begin position="225"/>
        <end position="239"/>
    </location>
</feature>
<sequence>MSATPPHPSLPQAELDKCRSETLMDGHSVVFDTPGSTPSVRGSSTDHGQELSNTSSVDSGYKHEDHEHVYECLDSRVFVDFEAFLKSALHVPPDWKTLWGPAIEAVKADEKFSAHHRPLMKTANTVIGVISARQFDGIPGTPHAGDPRKLWTGVTNGAGFSSDTADPRKNPQPLHSANNLHILEGAICNGKHMPRLIVDGINLISNHAGPPHDPGLRSKPREPASPTTSTTGFESISSTKQHRERSLTGSQRASKSEENKSSSTSTTEAKTQSDSSIRVCSYLLEMFSISLLRLHATVCLVDHGRLQLYHANRSVILVSSAINLSEGNGLDQFIAVIIAFHSLSFKQDGNLDNVVEGNVKLASARGKT</sequence>
<feature type="compositionally biased region" description="Polar residues" evidence="1">
    <location>
        <begin position="153"/>
        <end position="164"/>
    </location>
</feature>
<evidence type="ECO:0000313" key="3">
    <source>
        <dbReference type="Proteomes" id="UP000736335"/>
    </source>
</evidence>